<keyword evidence="1" id="KW-0472">Membrane</keyword>
<gene>
    <name evidence="2" type="ORF">JOE69_002829</name>
</gene>
<feature type="transmembrane region" description="Helical" evidence="1">
    <location>
        <begin position="534"/>
        <end position="557"/>
    </location>
</feature>
<evidence type="ECO:0000313" key="2">
    <source>
        <dbReference type="EMBL" id="MDR6270591.1"/>
    </source>
</evidence>
<accession>A0ABU1JGT9</accession>
<feature type="transmembrane region" description="Helical" evidence="1">
    <location>
        <begin position="439"/>
        <end position="459"/>
    </location>
</feature>
<feature type="transmembrane region" description="Helical" evidence="1">
    <location>
        <begin position="650"/>
        <end position="672"/>
    </location>
</feature>
<dbReference type="InterPro" id="IPR016024">
    <property type="entry name" value="ARM-type_fold"/>
</dbReference>
<dbReference type="InterPro" id="IPR011989">
    <property type="entry name" value="ARM-like"/>
</dbReference>
<organism evidence="2 3">
    <name type="scientific">Arthrobacter russicus</name>
    <dbReference type="NCBI Taxonomy" id="172040"/>
    <lineage>
        <taxon>Bacteria</taxon>
        <taxon>Bacillati</taxon>
        <taxon>Actinomycetota</taxon>
        <taxon>Actinomycetes</taxon>
        <taxon>Micrococcales</taxon>
        <taxon>Micrococcaceae</taxon>
        <taxon>Arthrobacter</taxon>
    </lineage>
</organism>
<feature type="transmembrane region" description="Helical" evidence="1">
    <location>
        <begin position="170"/>
        <end position="190"/>
    </location>
</feature>
<feature type="transmembrane region" description="Helical" evidence="1">
    <location>
        <begin position="400"/>
        <end position="419"/>
    </location>
</feature>
<dbReference type="EMBL" id="JAVDQF010000001">
    <property type="protein sequence ID" value="MDR6270591.1"/>
    <property type="molecule type" value="Genomic_DNA"/>
</dbReference>
<dbReference type="SUPFAM" id="SSF48371">
    <property type="entry name" value="ARM repeat"/>
    <property type="match status" value="1"/>
</dbReference>
<keyword evidence="1" id="KW-0812">Transmembrane</keyword>
<dbReference type="Proteomes" id="UP001185069">
    <property type="component" value="Unassembled WGS sequence"/>
</dbReference>
<feature type="transmembrane region" description="Helical" evidence="1">
    <location>
        <begin position="704"/>
        <end position="724"/>
    </location>
</feature>
<feature type="transmembrane region" description="Helical" evidence="1">
    <location>
        <begin position="500"/>
        <end position="522"/>
    </location>
</feature>
<evidence type="ECO:0000256" key="1">
    <source>
        <dbReference type="SAM" id="Phobius"/>
    </source>
</evidence>
<dbReference type="Gene3D" id="1.25.10.10">
    <property type="entry name" value="Leucine-rich Repeat Variant"/>
    <property type="match status" value="1"/>
</dbReference>
<proteinExistence type="predicted"/>
<feature type="transmembrane region" description="Helical" evidence="1">
    <location>
        <begin position="471"/>
        <end position="494"/>
    </location>
</feature>
<feature type="transmembrane region" description="Helical" evidence="1">
    <location>
        <begin position="577"/>
        <end position="600"/>
    </location>
</feature>
<feature type="transmembrane region" description="Helical" evidence="1">
    <location>
        <begin position="137"/>
        <end position="158"/>
    </location>
</feature>
<protein>
    <submittedName>
        <fullName evidence="2">Phage-related protein</fullName>
    </submittedName>
</protein>
<evidence type="ECO:0000313" key="3">
    <source>
        <dbReference type="Proteomes" id="UP001185069"/>
    </source>
</evidence>
<feature type="transmembrane region" description="Helical" evidence="1">
    <location>
        <begin position="621"/>
        <end position="644"/>
    </location>
</feature>
<reference evidence="2 3" key="1">
    <citation type="submission" date="2023-07" db="EMBL/GenBank/DDBJ databases">
        <title>Sequencing the genomes of 1000 actinobacteria strains.</title>
        <authorList>
            <person name="Klenk H.-P."/>
        </authorList>
    </citation>
    <scope>NUCLEOTIDE SEQUENCE [LARGE SCALE GENOMIC DNA]</scope>
    <source>
        <strain evidence="2 3">DSM 14555</strain>
    </source>
</reference>
<dbReference type="RefSeq" id="WP_309799756.1">
    <property type="nucleotide sequence ID" value="NZ_BAAAHY010000012.1"/>
</dbReference>
<keyword evidence="3" id="KW-1185">Reference proteome</keyword>
<name>A0ABU1JGT9_9MICC</name>
<keyword evidence="1" id="KW-1133">Transmembrane helix</keyword>
<comment type="caution">
    <text evidence="2">The sequence shown here is derived from an EMBL/GenBank/DDBJ whole genome shotgun (WGS) entry which is preliminary data.</text>
</comment>
<sequence>MVTRSAGRVSIRVLPDTRGLRDDLLKALRRIEASMTLKVTTEPVIDNTALLKVKRQIEDISPEVKVDVDAGSASARMALLARTRQSTIKVDLDRASFSAAATALARLSGARVLSNGIQNVRQSLENFDQLALTIGKVVTLGAALSSVLLAASSSAVLLGGGLVQALGAGVALPGILTGMAVGAGVMIAALKDTKTVLADLGPAFKRMQDSISTKFWAEAAAPIRSLASSVLPSLRQGFDEVATAQGRFFAEAANQLKNNLTPAVLGTQFSFLTESINIAKGALAPLVSAMTTLGTVGGAYLPRLAQWFTNLSARFGDYIQAQAASGGLKAFVENGITALSQLKTVIVSVGGILGGLFAGAQAGGGAGLGSLASGLQKVADVANSPAFVNGLATIFRGANAGAAALFSALAPIGNLLVYLGPTISNVLSTVGSTLGQLAAAIASALASPAFAAGLTGLVSGVRAAITGLLPALGPISNALGALGALAGSLLSIIGPVAGQLLAAFAPVVTILAGALSPVLQALSTTVLPILGQAFALVGTFIAQALAALSPLLMMLATSLVPVLKNVGSQILPVVGSMLAAMLPVFGQLVAALSPVIASLVGQLAPIISELVSTLLPPFTQVFMAVVPVLQAVIAAIAPLVAVFASALLPIIQALMPVVQTVFGAIANIITAIMPVIQGVIQVVTGAISGNWSMVWTGIGNIFSGIWNTIGAVVTGVISTIASVIRGGLDLIYSFVSRTLGNIGGFFADTWRNILGGVGNFVAGFIGFFNDLPVKLGIALAKAGSWLFDIGRNIVQGLIDGAGSLLKNLGNFFLDLVPEFIRGPFKQALGIASPSKVFRGYGVNIGEGLVLGVEDMESKIASTMTGLVTVPALPDMSPDVRGVGTGGSGGVNLNLTLNPQPGMSDVTIGQAAARELINAFGGLT</sequence>